<dbReference type="OrthoDB" id="113522at2759"/>
<reference evidence="1 2" key="1">
    <citation type="submission" date="2013-11" db="EMBL/GenBank/DDBJ databases">
        <title>The Genome Sequence of Phytophthora parasitica CJ01A1.</title>
        <authorList>
            <consortium name="The Broad Institute Genomics Platform"/>
            <person name="Russ C."/>
            <person name="Tyler B."/>
            <person name="Panabieres F."/>
            <person name="Shan W."/>
            <person name="Tripathy S."/>
            <person name="Grunwald N."/>
            <person name="Machado M."/>
            <person name="Johnson C.S."/>
            <person name="Walker B."/>
            <person name="Young S.K."/>
            <person name="Zeng Q."/>
            <person name="Gargeya S."/>
            <person name="Fitzgerald M."/>
            <person name="Haas B."/>
            <person name="Abouelleil A."/>
            <person name="Allen A.W."/>
            <person name="Alvarado L."/>
            <person name="Arachchi H.M."/>
            <person name="Berlin A.M."/>
            <person name="Chapman S.B."/>
            <person name="Gainer-Dewar J."/>
            <person name="Goldberg J."/>
            <person name="Griggs A."/>
            <person name="Gujja S."/>
            <person name="Hansen M."/>
            <person name="Howarth C."/>
            <person name="Imamovic A."/>
            <person name="Ireland A."/>
            <person name="Larimer J."/>
            <person name="McCowan C."/>
            <person name="Murphy C."/>
            <person name="Pearson M."/>
            <person name="Poon T.W."/>
            <person name="Priest M."/>
            <person name="Roberts A."/>
            <person name="Saif S."/>
            <person name="Shea T."/>
            <person name="Sisk P."/>
            <person name="Sykes S."/>
            <person name="Wortman J."/>
            <person name="Nusbaum C."/>
            <person name="Birren B."/>
        </authorList>
    </citation>
    <scope>NUCLEOTIDE SEQUENCE [LARGE SCALE GENOMIC DNA]</scope>
    <source>
        <strain evidence="1 2">CJ01A1</strain>
    </source>
</reference>
<evidence type="ECO:0000313" key="2">
    <source>
        <dbReference type="Proteomes" id="UP000018958"/>
    </source>
</evidence>
<accession>W2WW88</accession>
<gene>
    <name evidence="1" type="ORF">F441_10294</name>
</gene>
<dbReference type="Proteomes" id="UP000018958">
    <property type="component" value="Unassembled WGS sequence"/>
</dbReference>
<dbReference type="EMBL" id="ANIX01002027">
    <property type="protein sequence ID" value="ETP14795.1"/>
    <property type="molecule type" value="Genomic_DNA"/>
</dbReference>
<proteinExistence type="predicted"/>
<comment type="caution">
    <text evidence="1">The sequence shown here is derived from an EMBL/GenBank/DDBJ whole genome shotgun (WGS) entry which is preliminary data.</text>
</comment>
<evidence type="ECO:0000313" key="1">
    <source>
        <dbReference type="EMBL" id="ETP14795.1"/>
    </source>
</evidence>
<dbReference type="PANTHER" id="PTHR37069:SF2">
    <property type="entry name" value="PIGGYBAC TRANSPOSABLE ELEMENT-DERIVED PROTEIN DOMAIN-CONTAINING PROTEIN"/>
    <property type="match status" value="1"/>
</dbReference>
<dbReference type="PANTHER" id="PTHR37069">
    <property type="entry name" value="DDE_TNP_1_7 DOMAIN-CONTAINING PROTEIN"/>
    <property type="match status" value="1"/>
</dbReference>
<sequence length="64" mass="7511">MAFRARCREMKKDGWTSKKPSGVSVDYIYLKPGKTIKDVEEEDVFIGKEALMKYLDKIEVFDLY</sequence>
<dbReference type="AlphaFoldDB" id="W2WW88"/>
<organism evidence="1 2">
    <name type="scientific">Phytophthora nicotianae CJ01A1</name>
    <dbReference type="NCBI Taxonomy" id="1317063"/>
    <lineage>
        <taxon>Eukaryota</taxon>
        <taxon>Sar</taxon>
        <taxon>Stramenopiles</taxon>
        <taxon>Oomycota</taxon>
        <taxon>Peronosporomycetes</taxon>
        <taxon>Peronosporales</taxon>
        <taxon>Peronosporaceae</taxon>
        <taxon>Phytophthora</taxon>
    </lineage>
</organism>
<name>W2WW88_PHYNI</name>
<protein>
    <submittedName>
        <fullName evidence="1">Uncharacterized protein</fullName>
    </submittedName>
</protein>